<gene>
    <name evidence="1" type="ORF">C8D90_101845</name>
</gene>
<accession>A0A370R4P9</accession>
<evidence type="ECO:0000313" key="1">
    <source>
        <dbReference type="EMBL" id="RDK97397.1"/>
    </source>
</evidence>
<reference evidence="1 2" key="1">
    <citation type="submission" date="2018-07" db="EMBL/GenBank/DDBJ databases">
        <title>Genomic Encyclopedia of Type Strains, Phase IV (KMG-IV): sequencing the most valuable type-strain genomes for metagenomic binning, comparative biology and taxonomic classification.</title>
        <authorList>
            <person name="Goeker M."/>
        </authorList>
    </citation>
    <scope>NUCLEOTIDE SEQUENCE [LARGE SCALE GENOMIC DNA]</scope>
    <source>
        <strain evidence="1 2">DSM 103736</strain>
    </source>
</reference>
<protein>
    <submittedName>
        <fullName evidence="1">Uncharacterized protein</fullName>
    </submittedName>
</protein>
<evidence type="ECO:0000313" key="2">
    <source>
        <dbReference type="Proteomes" id="UP000254848"/>
    </source>
</evidence>
<sequence>MTVFILYLFSAAVQMPDYYIFYSYPAGIKHNYRERFVIPFASAGR</sequence>
<dbReference type="EMBL" id="QRAP01000001">
    <property type="protein sequence ID" value="RDK97397.1"/>
    <property type="molecule type" value="Genomic_DNA"/>
</dbReference>
<comment type="caution">
    <text evidence="1">The sequence shown here is derived from an EMBL/GenBank/DDBJ whole genome shotgun (WGS) entry which is preliminary data.</text>
</comment>
<name>A0A370R4P9_9GAMM</name>
<organism evidence="1 2">
    <name type="scientific">Enterobacillus tribolii</name>
    <dbReference type="NCBI Taxonomy" id="1487935"/>
    <lineage>
        <taxon>Bacteria</taxon>
        <taxon>Pseudomonadati</taxon>
        <taxon>Pseudomonadota</taxon>
        <taxon>Gammaproteobacteria</taxon>
        <taxon>Enterobacterales</taxon>
        <taxon>Hafniaceae</taxon>
        <taxon>Enterobacillus</taxon>
    </lineage>
</organism>
<proteinExistence type="predicted"/>
<keyword evidence="2" id="KW-1185">Reference proteome</keyword>
<dbReference type="AlphaFoldDB" id="A0A370R4P9"/>
<dbReference type="Proteomes" id="UP000254848">
    <property type="component" value="Unassembled WGS sequence"/>
</dbReference>